<name>A0ABP9TD70_9ACTN</name>
<feature type="region of interest" description="Disordered" evidence="1">
    <location>
        <begin position="83"/>
        <end position="102"/>
    </location>
</feature>
<proteinExistence type="predicted"/>
<accession>A0ABP9TD70</accession>
<evidence type="ECO:0000313" key="2">
    <source>
        <dbReference type="EMBL" id="GAA5215931.1"/>
    </source>
</evidence>
<dbReference type="EMBL" id="BAABJR010000023">
    <property type="protein sequence ID" value="GAA5215931.1"/>
    <property type="molecule type" value="Genomic_DNA"/>
</dbReference>
<protein>
    <recommendedName>
        <fullName evidence="4">CHAD domain-containing protein</fullName>
    </recommendedName>
</protein>
<dbReference type="RefSeq" id="WP_345636981.1">
    <property type="nucleotide sequence ID" value="NZ_BAABJR010000023.1"/>
</dbReference>
<evidence type="ECO:0000313" key="3">
    <source>
        <dbReference type="Proteomes" id="UP001499878"/>
    </source>
</evidence>
<dbReference type="Proteomes" id="UP001499878">
    <property type="component" value="Unassembled WGS sequence"/>
</dbReference>
<comment type="caution">
    <text evidence="2">The sequence shown here is derived from an EMBL/GenBank/DDBJ whole genome shotgun (WGS) entry which is preliminary data.</text>
</comment>
<evidence type="ECO:0000256" key="1">
    <source>
        <dbReference type="SAM" id="MobiDB-lite"/>
    </source>
</evidence>
<organism evidence="2 3">
    <name type="scientific">Streptomyces thinghirensis</name>
    <dbReference type="NCBI Taxonomy" id="551547"/>
    <lineage>
        <taxon>Bacteria</taxon>
        <taxon>Bacillati</taxon>
        <taxon>Actinomycetota</taxon>
        <taxon>Actinomycetes</taxon>
        <taxon>Kitasatosporales</taxon>
        <taxon>Streptomycetaceae</taxon>
        <taxon>Streptomyces</taxon>
    </lineage>
</organism>
<keyword evidence="3" id="KW-1185">Reference proteome</keyword>
<sequence length="475" mass="53920">MCSSFDDSARADGALGTSPTRRALWNLRSSEVATIACPTCGAARRAPCRTLWDRPTTVLHRGRTIRYVKMRFALDLAEPHERPVRHRAAPPLSGPGLTAAPAPHPQPWRLPLHELADLVNVSFLDLAKVVTAHACGLQRTGLDELLFGPDRIEQSIDALTYAMHDRQIRREVRVLSGGRPEEIEDLAAQERAVRERLRNTERRLKRQRIAELTAAGILPFPAPTDDSRRLARAWLGRYLPDEKEALVRRLAAGKGLAPLATVHIRSIPEKITRCIDNGWLAAPVTDAVHQLLELDGLAFRRRIVADAAQQDARDDALCHPLVLNRWRDQLTETLAEMAPSAENAHTKHLHDLTLTSRPRSDAQLRRLHNRRRLFAVLLQRRSESVRLITSLNDGMSLAERHDPSYELLKQAGDQAYDELVRRHPDLYRHIRNHLARYETRYGRLQLAEPRGQLRARIYDELDQMRPAHLASPARR</sequence>
<reference evidence="3" key="1">
    <citation type="journal article" date="2019" name="Int. J. Syst. Evol. Microbiol.">
        <title>The Global Catalogue of Microorganisms (GCM) 10K type strain sequencing project: providing services to taxonomists for standard genome sequencing and annotation.</title>
        <authorList>
            <consortium name="The Broad Institute Genomics Platform"/>
            <consortium name="The Broad Institute Genome Sequencing Center for Infectious Disease"/>
            <person name="Wu L."/>
            <person name="Ma J."/>
        </authorList>
    </citation>
    <scope>NUCLEOTIDE SEQUENCE [LARGE SCALE GENOMIC DNA]</scope>
    <source>
        <strain evidence="3">JCM 18306</strain>
    </source>
</reference>
<gene>
    <name evidence="2" type="ORF">GCM10023323_66930</name>
</gene>
<evidence type="ECO:0008006" key="4">
    <source>
        <dbReference type="Google" id="ProtNLM"/>
    </source>
</evidence>